<evidence type="ECO:0000256" key="2">
    <source>
        <dbReference type="ARBA" id="ARBA00008779"/>
    </source>
</evidence>
<feature type="chain" id="PRO_5015701317" evidence="7">
    <location>
        <begin position="24"/>
        <end position="568"/>
    </location>
</feature>
<gene>
    <name evidence="9" type="primary">Arsb_0</name>
    <name evidence="9" type="ORF">g.109360</name>
</gene>
<evidence type="ECO:0000259" key="8">
    <source>
        <dbReference type="Pfam" id="PF00884"/>
    </source>
</evidence>
<dbReference type="PROSITE" id="PS00523">
    <property type="entry name" value="SULFATASE_1"/>
    <property type="match status" value="1"/>
</dbReference>
<keyword evidence="4" id="KW-0378">Hydrolase</keyword>
<evidence type="ECO:0000256" key="1">
    <source>
        <dbReference type="ARBA" id="ARBA00001913"/>
    </source>
</evidence>
<keyword evidence="5" id="KW-0106">Calcium</keyword>
<dbReference type="Pfam" id="PF00884">
    <property type="entry name" value="Sulfatase"/>
    <property type="match status" value="1"/>
</dbReference>
<dbReference type="GO" id="GO:0008484">
    <property type="term" value="F:sulfuric ester hydrolase activity"/>
    <property type="evidence" value="ECO:0007669"/>
    <property type="project" value="InterPro"/>
</dbReference>
<accession>A0A2S2P2T4</accession>
<dbReference type="EMBL" id="GGMR01011065">
    <property type="protein sequence ID" value="MBY23684.1"/>
    <property type="molecule type" value="Transcribed_RNA"/>
</dbReference>
<comment type="similarity">
    <text evidence="2">Belongs to the sulfatase family.</text>
</comment>
<keyword evidence="7" id="KW-0732">Signal</keyword>
<evidence type="ECO:0000256" key="5">
    <source>
        <dbReference type="ARBA" id="ARBA00022837"/>
    </source>
</evidence>
<dbReference type="InterPro" id="IPR000917">
    <property type="entry name" value="Sulfatase_N"/>
</dbReference>
<evidence type="ECO:0000256" key="4">
    <source>
        <dbReference type="ARBA" id="ARBA00022801"/>
    </source>
</evidence>
<dbReference type="InterPro" id="IPR047115">
    <property type="entry name" value="ARSB"/>
</dbReference>
<dbReference type="InterPro" id="IPR017850">
    <property type="entry name" value="Alkaline_phosphatase_core_sf"/>
</dbReference>
<comment type="cofactor">
    <cofactor evidence="1">
        <name>Ca(2+)</name>
        <dbReference type="ChEBI" id="CHEBI:29108"/>
    </cofactor>
</comment>
<dbReference type="PANTHER" id="PTHR10342:SF264">
    <property type="entry name" value="MIP05773P-RELATED"/>
    <property type="match status" value="1"/>
</dbReference>
<feature type="domain" description="Sulfatase N-terminal" evidence="8">
    <location>
        <begin position="28"/>
        <end position="365"/>
    </location>
</feature>
<dbReference type="SUPFAM" id="SSF53649">
    <property type="entry name" value="Alkaline phosphatase-like"/>
    <property type="match status" value="1"/>
</dbReference>
<reference evidence="9" key="1">
    <citation type="submission" date="2018-04" db="EMBL/GenBank/DDBJ databases">
        <title>Transcriptome of Schizaphis graminum biotype I.</title>
        <authorList>
            <person name="Scully E.D."/>
            <person name="Geib S.M."/>
            <person name="Palmer N.A."/>
            <person name="Koch K."/>
            <person name="Bradshaw J."/>
            <person name="Heng-Moss T."/>
            <person name="Sarath G."/>
        </authorList>
    </citation>
    <scope>NUCLEOTIDE SEQUENCE</scope>
</reference>
<dbReference type="GO" id="GO:0046872">
    <property type="term" value="F:metal ion binding"/>
    <property type="evidence" value="ECO:0007669"/>
    <property type="project" value="UniProtKB-KW"/>
</dbReference>
<keyword evidence="6" id="KW-0325">Glycoprotein</keyword>
<dbReference type="CDD" id="cd16029">
    <property type="entry name" value="4-S"/>
    <property type="match status" value="1"/>
</dbReference>
<keyword evidence="3" id="KW-0479">Metal-binding</keyword>
<evidence type="ECO:0000256" key="6">
    <source>
        <dbReference type="ARBA" id="ARBA00023180"/>
    </source>
</evidence>
<evidence type="ECO:0000313" key="9">
    <source>
        <dbReference type="EMBL" id="MBY23684.1"/>
    </source>
</evidence>
<name>A0A2S2P2T4_SCHGA</name>
<dbReference type="InterPro" id="IPR024607">
    <property type="entry name" value="Sulfatase_CS"/>
</dbReference>
<dbReference type="PROSITE" id="PS00149">
    <property type="entry name" value="SULFATASE_2"/>
    <property type="match status" value="1"/>
</dbReference>
<dbReference type="Gene3D" id="3.30.1120.10">
    <property type="match status" value="1"/>
</dbReference>
<dbReference type="PANTHER" id="PTHR10342">
    <property type="entry name" value="ARYLSULFATASE"/>
    <property type="match status" value="1"/>
</dbReference>
<feature type="signal peptide" evidence="7">
    <location>
        <begin position="1"/>
        <end position="23"/>
    </location>
</feature>
<evidence type="ECO:0000256" key="7">
    <source>
        <dbReference type="SAM" id="SignalP"/>
    </source>
</evidence>
<organism evidence="9">
    <name type="scientific">Schizaphis graminum</name>
    <name type="common">Green bug aphid</name>
    <dbReference type="NCBI Taxonomy" id="13262"/>
    <lineage>
        <taxon>Eukaryota</taxon>
        <taxon>Metazoa</taxon>
        <taxon>Ecdysozoa</taxon>
        <taxon>Arthropoda</taxon>
        <taxon>Hexapoda</taxon>
        <taxon>Insecta</taxon>
        <taxon>Pterygota</taxon>
        <taxon>Neoptera</taxon>
        <taxon>Paraneoptera</taxon>
        <taxon>Hemiptera</taxon>
        <taxon>Sternorrhyncha</taxon>
        <taxon>Aphidomorpha</taxon>
        <taxon>Aphidoidea</taxon>
        <taxon>Aphididae</taxon>
        <taxon>Aphidini</taxon>
        <taxon>Schizaphis</taxon>
    </lineage>
</organism>
<dbReference type="Gene3D" id="3.40.720.10">
    <property type="entry name" value="Alkaline Phosphatase, subunit A"/>
    <property type="match status" value="1"/>
</dbReference>
<evidence type="ECO:0000256" key="3">
    <source>
        <dbReference type="ARBA" id="ARBA00022723"/>
    </source>
</evidence>
<proteinExistence type="inferred from homology"/>
<dbReference type="AlphaFoldDB" id="A0A2S2P2T4"/>
<protein>
    <submittedName>
        <fullName evidence="9">Arylsulfatase B</fullName>
    </submittedName>
</protein>
<sequence length="568" mass="63339">MEVTRSSLWFLVALAAALQPARPQTSKPNIVFIMADDLGWNDLSFHGSDEIPTPNIDALAFNGVVLNNLYTQPVCTPSRVALMTGKYPIKLGMQGPPTYGAEPNGLSLSEKLLPEYLRELGYTTRAIGKWHLGFYKQAYTPTRRGFDSHFGYYTGYISYYDYILQDVYQNFGEFHGFDMRRNDTIAWDVAGKYATDVFTDEAVRLIKEQPADRPLFMYLAHVAVHTGNRGKNLEAPQSEINKFNHILDPNRRTYAAMVSKLDESVGRVVEALTEKKMLQNTIIVFMSDNGSPSFDSSGRNFGPNVGVTPNWGSNFPYRGIKNTLWEGGVKSASFIWAPQFQENPRVSKQLMHITDWLPTLYSAAGGNAGFLPKNLDGYDQWTSLTLNLPSLRNFVLLNIDEKQRYAGILKDNWKLIVGSTANGSLDGFFGATRPRTPYNATAVLYSPAGRALARLSNSLPFATGGTAGPMSGVRDLLAMRYESTVRCNPSPEGPRARSPCPAGEACLFDLVADPCETNNVAKKYVTVSGQLYEALKYYRRLLVPQTNRPFDPAANPARFNNTWSTWMY</sequence>